<dbReference type="CDD" id="cd19964">
    <property type="entry name" value="PBP1_BMP-like"/>
    <property type="match status" value="1"/>
</dbReference>
<reference evidence="9 10" key="1">
    <citation type="submission" date="2018-08" db="EMBL/GenBank/DDBJ databases">
        <title>A genome reference for cultivated species of the human gut microbiota.</title>
        <authorList>
            <person name="Zou Y."/>
            <person name="Xue W."/>
            <person name="Luo G."/>
        </authorList>
    </citation>
    <scope>NUCLEOTIDE SEQUENCE [LARGE SCALE GENOMIC DNA]</scope>
    <source>
        <strain evidence="9 10">AM07-24</strain>
    </source>
</reference>
<name>A0A415E501_9FIRM</name>
<sequence length="354" mass="38183">MILRRMKMKKFISLTLVAVMVLSMSLFMASCGGDDKEAGADGGKDLRIRCVISTNLGDQSFNDSANAGIKQLQEEGFDAKTVECKEDPKLYEQNLRSAADDADIVIGVGSELEMIGTVADDYPEVKFVWCDIVDEKLKDHPNMTCVSYKQNEGSYLVGWVAGKMSKSNVVGFIGGENIPVINDFRVGFEQGAKAAGEDKGETVKVVKSFTNSWSDTNAGAESGQTLASQGADIIFCAAGGSGNGAIMKAKELGIKCIGVDQDQRITLKKYADDILCSMVKQVGKSIVDIVKDYAEDPESFPGAKVFDAGMDGGYVDVVYGDKDQEILVPEDIRAELDEQIKNLKDGKLKVDTAL</sequence>
<evidence type="ECO:0000313" key="9">
    <source>
        <dbReference type="EMBL" id="RHJ88674.1"/>
    </source>
</evidence>
<dbReference type="InterPro" id="IPR003760">
    <property type="entry name" value="PnrA-like"/>
</dbReference>
<keyword evidence="6" id="KW-0449">Lipoprotein</keyword>
<keyword evidence="3" id="KW-1003">Cell membrane</keyword>
<comment type="similarity">
    <text evidence="2">Belongs to the BMP lipoprotein family.</text>
</comment>
<dbReference type="InterPro" id="IPR050957">
    <property type="entry name" value="BMP_lipoprotein"/>
</dbReference>
<evidence type="ECO:0000259" key="8">
    <source>
        <dbReference type="Pfam" id="PF02608"/>
    </source>
</evidence>
<dbReference type="PROSITE" id="PS51257">
    <property type="entry name" value="PROKAR_LIPOPROTEIN"/>
    <property type="match status" value="1"/>
</dbReference>
<evidence type="ECO:0000256" key="7">
    <source>
        <dbReference type="SAM" id="SignalP"/>
    </source>
</evidence>
<organism evidence="9 10">
    <name type="scientific">Emergencia timonensis</name>
    <dbReference type="NCBI Taxonomy" id="1776384"/>
    <lineage>
        <taxon>Bacteria</taxon>
        <taxon>Bacillati</taxon>
        <taxon>Bacillota</taxon>
        <taxon>Clostridia</taxon>
        <taxon>Peptostreptococcales</taxon>
        <taxon>Anaerovoracaceae</taxon>
        <taxon>Emergencia</taxon>
    </lineage>
</organism>
<proteinExistence type="inferred from homology"/>
<dbReference type="PANTHER" id="PTHR34296">
    <property type="entry name" value="TRANSCRIPTIONAL ACTIVATOR PROTEIN MED"/>
    <property type="match status" value="1"/>
</dbReference>
<keyword evidence="5" id="KW-0472">Membrane</keyword>
<dbReference type="SUPFAM" id="SSF53822">
    <property type="entry name" value="Periplasmic binding protein-like I"/>
    <property type="match status" value="1"/>
</dbReference>
<evidence type="ECO:0000256" key="4">
    <source>
        <dbReference type="ARBA" id="ARBA00022729"/>
    </source>
</evidence>
<dbReference type="OrthoDB" id="9769871at2"/>
<feature type="signal peptide" evidence="7">
    <location>
        <begin position="1"/>
        <end position="29"/>
    </location>
</feature>
<dbReference type="Gene3D" id="3.40.50.2300">
    <property type="match status" value="2"/>
</dbReference>
<dbReference type="Proteomes" id="UP000284841">
    <property type="component" value="Unassembled WGS sequence"/>
</dbReference>
<feature type="chain" id="PRO_5039586630" evidence="7">
    <location>
        <begin position="30"/>
        <end position="354"/>
    </location>
</feature>
<dbReference type="EMBL" id="QRMS01000002">
    <property type="protein sequence ID" value="RHJ88674.1"/>
    <property type="molecule type" value="Genomic_DNA"/>
</dbReference>
<keyword evidence="10" id="KW-1185">Reference proteome</keyword>
<dbReference type="Pfam" id="PF02608">
    <property type="entry name" value="Bmp"/>
    <property type="match status" value="1"/>
</dbReference>
<dbReference type="AlphaFoldDB" id="A0A415E501"/>
<accession>A0A415E501</accession>
<evidence type="ECO:0000313" key="10">
    <source>
        <dbReference type="Proteomes" id="UP000284841"/>
    </source>
</evidence>
<evidence type="ECO:0000256" key="2">
    <source>
        <dbReference type="ARBA" id="ARBA00008610"/>
    </source>
</evidence>
<feature type="domain" description="ABC transporter substrate-binding protein PnrA-like" evidence="8">
    <location>
        <begin position="48"/>
        <end position="343"/>
    </location>
</feature>
<comment type="subcellular location">
    <subcellularLocation>
        <location evidence="1">Cell membrane</location>
        <topology evidence="1">Lipid-anchor</topology>
    </subcellularLocation>
</comment>
<comment type="caution">
    <text evidence="9">The sequence shown here is derived from an EMBL/GenBank/DDBJ whole genome shotgun (WGS) entry which is preliminary data.</text>
</comment>
<evidence type="ECO:0000256" key="5">
    <source>
        <dbReference type="ARBA" id="ARBA00023136"/>
    </source>
</evidence>
<dbReference type="InterPro" id="IPR028082">
    <property type="entry name" value="Peripla_BP_I"/>
</dbReference>
<dbReference type="GO" id="GO:0005886">
    <property type="term" value="C:plasma membrane"/>
    <property type="evidence" value="ECO:0007669"/>
    <property type="project" value="UniProtKB-SubCell"/>
</dbReference>
<evidence type="ECO:0000256" key="3">
    <source>
        <dbReference type="ARBA" id="ARBA00022475"/>
    </source>
</evidence>
<gene>
    <name evidence="9" type="ORF">DW099_09865</name>
</gene>
<evidence type="ECO:0000256" key="1">
    <source>
        <dbReference type="ARBA" id="ARBA00004193"/>
    </source>
</evidence>
<dbReference type="PANTHER" id="PTHR34296:SF2">
    <property type="entry name" value="ABC TRANSPORTER GUANOSINE-BINDING PROTEIN NUPN"/>
    <property type="match status" value="1"/>
</dbReference>
<protein>
    <submittedName>
        <fullName evidence="9">BMP family ABC transporter substrate-binding protein</fullName>
    </submittedName>
</protein>
<keyword evidence="4 7" id="KW-0732">Signal</keyword>
<evidence type="ECO:0000256" key="6">
    <source>
        <dbReference type="ARBA" id="ARBA00023288"/>
    </source>
</evidence>